<evidence type="ECO:0000313" key="13">
    <source>
        <dbReference type="Proteomes" id="UP001224325"/>
    </source>
</evidence>
<evidence type="ECO:0000256" key="1">
    <source>
        <dbReference type="ARBA" id="ARBA00006139"/>
    </source>
</evidence>
<name>A0AAU7EI66_9FLAO</name>
<feature type="active site" evidence="9">
    <location>
        <position position="129"/>
    </location>
</feature>
<dbReference type="HAMAP" id="MF_00161">
    <property type="entry name" value="LspA"/>
    <property type="match status" value="1"/>
</dbReference>
<gene>
    <name evidence="9 12" type="primary">lspA</name>
    <name evidence="12" type="ORF">QLS71_004815</name>
</gene>
<dbReference type="GO" id="GO:0005886">
    <property type="term" value="C:plasma membrane"/>
    <property type="evidence" value="ECO:0007669"/>
    <property type="project" value="UniProtKB-SubCell"/>
</dbReference>
<keyword evidence="4 9" id="KW-0812">Transmembrane</keyword>
<dbReference type="PRINTS" id="PR00781">
    <property type="entry name" value="LIPOSIGPTASE"/>
</dbReference>
<keyword evidence="7 9" id="KW-1133">Transmembrane helix</keyword>
<evidence type="ECO:0000256" key="6">
    <source>
        <dbReference type="ARBA" id="ARBA00022801"/>
    </source>
</evidence>
<dbReference type="PANTHER" id="PTHR33695:SF1">
    <property type="entry name" value="LIPOPROTEIN SIGNAL PEPTIDASE"/>
    <property type="match status" value="1"/>
</dbReference>
<keyword evidence="6 9" id="KW-0378">Hydrolase</keyword>
<protein>
    <recommendedName>
        <fullName evidence="9">Lipoprotein signal peptidase</fullName>
        <ecNumber evidence="9">3.4.23.36</ecNumber>
    </recommendedName>
    <alternativeName>
        <fullName evidence="9">Prolipoprotein signal peptidase</fullName>
    </alternativeName>
    <alternativeName>
        <fullName evidence="9">Signal peptidase II</fullName>
        <shortName evidence="9">SPase II</shortName>
    </alternativeName>
</protein>
<feature type="transmembrane region" description="Helical" evidence="9">
    <location>
        <begin position="7"/>
        <end position="28"/>
    </location>
</feature>
<evidence type="ECO:0000256" key="11">
    <source>
        <dbReference type="RuleBase" id="RU004181"/>
    </source>
</evidence>
<feature type="transmembrane region" description="Helical" evidence="9">
    <location>
        <begin position="102"/>
        <end position="119"/>
    </location>
</feature>
<evidence type="ECO:0000256" key="2">
    <source>
        <dbReference type="ARBA" id="ARBA00022475"/>
    </source>
</evidence>
<dbReference type="RefSeq" id="WP_308990785.1">
    <property type="nucleotide sequence ID" value="NZ_CP155618.1"/>
</dbReference>
<dbReference type="Proteomes" id="UP001224325">
    <property type="component" value="Chromosome"/>
</dbReference>
<dbReference type="EMBL" id="CP155618">
    <property type="protein sequence ID" value="XBL15343.1"/>
    <property type="molecule type" value="Genomic_DNA"/>
</dbReference>
<dbReference type="PANTHER" id="PTHR33695">
    <property type="entry name" value="LIPOPROTEIN SIGNAL PEPTIDASE"/>
    <property type="match status" value="1"/>
</dbReference>
<evidence type="ECO:0000256" key="9">
    <source>
        <dbReference type="HAMAP-Rule" id="MF_00161"/>
    </source>
</evidence>
<dbReference type="GO" id="GO:0004190">
    <property type="term" value="F:aspartic-type endopeptidase activity"/>
    <property type="evidence" value="ECO:0007669"/>
    <property type="project" value="UniProtKB-UniRule"/>
</dbReference>
<evidence type="ECO:0000256" key="10">
    <source>
        <dbReference type="RuleBase" id="RU000594"/>
    </source>
</evidence>
<comment type="similarity">
    <text evidence="1 9 11">Belongs to the peptidase A8 family.</text>
</comment>
<evidence type="ECO:0000256" key="5">
    <source>
        <dbReference type="ARBA" id="ARBA00022750"/>
    </source>
</evidence>
<dbReference type="PROSITE" id="PS00855">
    <property type="entry name" value="SPASE_II"/>
    <property type="match status" value="1"/>
</dbReference>
<evidence type="ECO:0000256" key="7">
    <source>
        <dbReference type="ARBA" id="ARBA00022989"/>
    </source>
</evidence>
<dbReference type="GO" id="GO:0006508">
    <property type="term" value="P:proteolysis"/>
    <property type="evidence" value="ECO:0007669"/>
    <property type="project" value="UniProtKB-KW"/>
</dbReference>
<dbReference type="EC" id="3.4.23.36" evidence="9"/>
<dbReference type="NCBIfam" id="TIGR00077">
    <property type="entry name" value="lspA"/>
    <property type="match status" value="1"/>
</dbReference>
<accession>A0AAU7EI66</accession>
<feature type="transmembrane region" description="Helical" evidence="9">
    <location>
        <begin position="72"/>
        <end position="90"/>
    </location>
</feature>
<comment type="function">
    <text evidence="9 10">This protein specifically catalyzes the removal of signal peptides from prolipoproteins.</text>
</comment>
<evidence type="ECO:0000256" key="8">
    <source>
        <dbReference type="ARBA" id="ARBA00023136"/>
    </source>
</evidence>
<evidence type="ECO:0000256" key="3">
    <source>
        <dbReference type="ARBA" id="ARBA00022670"/>
    </source>
</evidence>
<comment type="subcellular location">
    <subcellularLocation>
        <location evidence="9">Cell membrane</location>
        <topology evidence="9">Multi-pass membrane protein</topology>
    </subcellularLocation>
</comment>
<comment type="pathway">
    <text evidence="9">Protein modification; lipoprotein biosynthesis (signal peptide cleavage).</text>
</comment>
<feature type="active site" evidence="9">
    <location>
        <position position="148"/>
    </location>
</feature>
<keyword evidence="8 9" id="KW-0472">Membrane</keyword>
<dbReference type="AlphaFoldDB" id="A0AAU7EI66"/>
<keyword evidence="3 9" id="KW-0645">Protease</keyword>
<keyword evidence="2 9" id="KW-1003">Cell membrane</keyword>
<dbReference type="Pfam" id="PF01252">
    <property type="entry name" value="Peptidase_A8"/>
    <property type="match status" value="1"/>
</dbReference>
<proteinExistence type="inferred from homology"/>
<evidence type="ECO:0000313" key="12">
    <source>
        <dbReference type="EMBL" id="XBL15343.1"/>
    </source>
</evidence>
<evidence type="ECO:0000256" key="4">
    <source>
        <dbReference type="ARBA" id="ARBA00022692"/>
    </source>
</evidence>
<organism evidence="12 13">
    <name type="scientific">Mariniflexile litorale</name>
    <dbReference type="NCBI Taxonomy" id="3045158"/>
    <lineage>
        <taxon>Bacteria</taxon>
        <taxon>Pseudomonadati</taxon>
        <taxon>Bacteroidota</taxon>
        <taxon>Flavobacteriia</taxon>
        <taxon>Flavobacteriales</taxon>
        <taxon>Flavobacteriaceae</taxon>
        <taxon>Mariniflexile</taxon>
    </lineage>
</organism>
<keyword evidence="5 9" id="KW-0064">Aspartyl protease</keyword>
<keyword evidence="13" id="KW-1185">Reference proteome</keyword>
<reference evidence="12" key="1">
    <citation type="submission" date="2024-04" db="EMBL/GenBank/DDBJ databases">
        <title>Mariniflexile litorale, isolated from the shallow sediments of the Sea of Japan.</title>
        <authorList>
            <person name="Romanenko L."/>
            <person name="Isaeva M."/>
        </authorList>
    </citation>
    <scope>NUCLEOTIDE SEQUENCE [LARGE SCALE GENOMIC DNA]</scope>
    <source>
        <strain evidence="12">KMM 9835</strain>
    </source>
</reference>
<sequence>MKFTKRNIYIVLVIVITIAIDQISKILVRTSIQPRNEFQPGERISVIGDMFIMMNVENTGAFLGMGSDLNPTLRIILLLILPILVLGFVLRHILKDTSIDKWSLFAFASIIGGGIANVYDRIVYGSVTDFFFIDLGGVFRTGIFNMADLSVTTGMIILVFVSFGKKKKDEDIEQTA</sequence>
<comment type="catalytic activity">
    <reaction evidence="9 10">
        <text>Release of signal peptides from bacterial membrane prolipoproteins. Hydrolyzes -Xaa-Yaa-Zaa-|-(S,diacylglyceryl)Cys-, in which Xaa is hydrophobic (preferably Leu), and Yaa (Ala or Ser) and Zaa (Gly or Ala) have small, neutral side chains.</text>
        <dbReference type="EC" id="3.4.23.36"/>
    </reaction>
</comment>
<feature type="transmembrane region" description="Helical" evidence="9">
    <location>
        <begin position="139"/>
        <end position="161"/>
    </location>
</feature>
<dbReference type="InterPro" id="IPR001872">
    <property type="entry name" value="Peptidase_A8"/>
</dbReference>
<dbReference type="KEGG" id="mlil:QLS71_004815"/>